<reference evidence="2 3" key="1">
    <citation type="submission" date="2018-08" db="EMBL/GenBank/DDBJ databases">
        <title>Meiothermus luteus KCTC 52599 genome sequencing project.</title>
        <authorList>
            <person name="Da Costa M.S."/>
            <person name="Albuquerque L."/>
            <person name="Raposo P."/>
            <person name="Froufe H.J.C."/>
            <person name="Barroso C.S."/>
            <person name="Egas C."/>
        </authorList>
    </citation>
    <scope>NUCLEOTIDE SEQUENCE [LARGE SCALE GENOMIC DNA]</scope>
    <source>
        <strain evidence="2 3">KCTC 52599</strain>
    </source>
</reference>
<evidence type="ECO:0000313" key="3">
    <source>
        <dbReference type="Proteomes" id="UP000265800"/>
    </source>
</evidence>
<organism evidence="2 3">
    <name type="scientific">Meiothermus luteus</name>
    <dbReference type="NCBI Taxonomy" id="2026184"/>
    <lineage>
        <taxon>Bacteria</taxon>
        <taxon>Thermotogati</taxon>
        <taxon>Deinococcota</taxon>
        <taxon>Deinococci</taxon>
        <taxon>Thermales</taxon>
        <taxon>Thermaceae</taxon>
        <taxon>Meiothermus</taxon>
    </lineage>
</organism>
<proteinExistence type="predicted"/>
<protein>
    <submittedName>
        <fullName evidence="2">Transposase DDE domain protein</fullName>
    </submittedName>
</protein>
<dbReference type="OrthoDB" id="31400at2"/>
<dbReference type="InterPro" id="IPR025668">
    <property type="entry name" value="Tnp_DDE_dom"/>
</dbReference>
<dbReference type="Proteomes" id="UP000265800">
    <property type="component" value="Unassembled WGS sequence"/>
</dbReference>
<evidence type="ECO:0000313" key="2">
    <source>
        <dbReference type="EMBL" id="RIH90138.1"/>
    </source>
</evidence>
<gene>
    <name evidence="2" type="ORF">Mlute_00060</name>
</gene>
<dbReference type="EMBL" id="QWKZ01000001">
    <property type="protein sequence ID" value="RIH90138.1"/>
    <property type="molecule type" value="Genomic_DNA"/>
</dbReference>
<comment type="caution">
    <text evidence="2">The sequence shown here is derived from an EMBL/GenBank/DDBJ whole genome shotgun (WGS) entry which is preliminary data.</text>
</comment>
<dbReference type="AlphaFoldDB" id="A0A399F1P3"/>
<feature type="domain" description="Transposase DDE" evidence="1">
    <location>
        <begin position="103"/>
        <end position="240"/>
    </location>
</feature>
<name>A0A399F1P3_9DEIN</name>
<dbReference type="Pfam" id="PF13612">
    <property type="entry name" value="DDE_Tnp_1_3"/>
    <property type="match status" value="1"/>
</dbReference>
<sequence>MNWTVLVAFCIIDDLLKTLGHKDDPQSKTPASVVLTIWILAALFFSGKHKHALAYAKEQGLFSFIPSRSRFCRRLHSLSDWIPLLLPLCKTLWEQLSSVEHYVLDTFPLPVCENVRAPRCRLAPGLTYRGYIPSKRAYFHGLKLHLVCNNHQFITEVLCTPGSVAAVQGLYLLPLDLAQGSELYVDRGYTDYLAEDDLAMAEGIRLRAIRKGNSKRYHQPSQFIASLGRKIIESVGSALTELFPQGFVLKVWGFIFVHNFRRLASVL</sequence>
<accession>A0A399F1P3</accession>
<keyword evidence="3" id="KW-1185">Reference proteome</keyword>
<evidence type="ECO:0000259" key="1">
    <source>
        <dbReference type="Pfam" id="PF13612"/>
    </source>
</evidence>
<dbReference type="RefSeq" id="WP_119358785.1">
    <property type="nucleotide sequence ID" value="NZ_QWKZ01000001.1"/>
</dbReference>